<proteinExistence type="evidence at transcript level"/>
<protein>
    <submittedName>
        <fullName evidence="1">Putative tick transposon</fullName>
    </submittedName>
</protein>
<reference evidence="1" key="1">
    <citation type="submission" date="2012-11" db="EMBL/GenBank/DDBJ databases">
        <authorList>
            <person name="Lucero-Rivera Y.E."/>
            <person name="Tovar-Ramirez D."/>
        </authorList>
    </citation>
    <scope>NUCLEOTIDE SEQUENCE</scope>
    <source>
        <tissue evidence="1">Salivary gland</tissue>
    </source>
</reference>
<dbReference type="AlphaFoldDB" id="L7MIC7"/>
<dbReference type="EMBL" id="GACK01002006">
    <property type="protein sequence ID" value="JAA63028.1"/>
    <property type="molecule type" value="mRNA"/>
</dbReference>
<sequence length="185" mass="21529">PHQGMTELPPPETLRFGDNVAENWIRFKQRVELYFTAIDSSEPGKQRSPAQKAAILLHLAGQEAIDVYNTFDFSGDEKQDYDKLVQAFEAYCLPQSNETFERYVFRSCTQNEGEPFEQFYRDLQLKSKSCNFENLRELMLCDQIVYGTSSKALREKLLAKKDLILSTAVEWPRLRNRCRTKQSVE</sequence>
<evidence type="ECO:0000313" key="1">
    <source>
        <dbReference type="EMBL" id="JAA63028.1"/>
    </source>
</evidence>
<dbReference type="PANTHER" id="PTHR33198">
    <property type="entry name" value="ANK_REP_REGION DOMAIN-CONTAINING PROTEIN-RELATED"/>
    <property type="match status" value="1"/>
</dbReference>
<feature type="non-terminal residue" evidence="1">
    <location>
        <position position="1"/>
    </location>
</feature>
<reference evidence="1" key="2">
    <citation type="journal article" date="2015" name="J. Proteomics">
        <title>Sexual differences in the sialomes of the zebra tick, Rhipicephalus pulchellus.</title>
        <authorList>
            <person name="Tan A.W."/>
            <person name="Francischetti I.M."/>
            <person name="Slovak M."/>
            <person name="Kini R.M."/>
            <person name="Ribeiro J.M."/>
        </authorList>
    </citation>
    <scope>NUCLEOTIDE SEQUENCE</scope>
    <source>
        <tissue evidence="1">Salivary gland</tissue>
    </source>
</reference>
<accession>L7MIC7</accession>
<dbReference type="PANTHER" id="PTHR33198:SF20">
    <property type="entry name" value="RETROTRANSPOSON GAG DOMAIN-CONTAINING PROTEIN"/>
    <property type="match status" value="1"/>
</dbReference>
<organism evidence="1">
    <name type="scientific">Rhipicephalus pulchellus</name>
    <name type="common">Yellow backed tick</name>
    <name type="synonym">Dermacentor pulchellus</name>
    <dbReference type="NCBI Taxonomy" id="72859"/>
    <lineage>
        <taxon>Eukaryota</taxon>
        <taxon>Metazoa</taxon>
        <taxon>Ecdysozoa</taxon>
        <taxon>Arthropoda</taxon>
        <taxon>Chelicerata</taxon>
        <taxon>Arachnida</taxon>
        <taxon>Acari</taxon>
        <taxon>Parasitiformes</taxon>
        <taxon>Ixodida</taxon>
        <taxon>Ixodoidea</taxon>
        <taxon>Ixodidae</taxon>
        <taxon>Rhipicephalinae</taxon>
        <taxon>Rhipicephalus</taxon>
        <taxon>Rhipicephalus</taxon>
    </lineage>
</organism>
<name>L7MIC7_RHIPC</name>